<gene>
    <name evidence="2" type="ORF">NQ502_00125</name>
</gene>
<dbReference type="EMBL" id="CP102290">
    <property type="protein sequence ID" value="UWP59510.1"/>
    <property type="molecule type" value="Genomic_DNA"/>
</dbReference>
<protein>
    <submittedName>
        <fullName evidence="2">LPS biosynthesis protein</fullName>
    </submittedName>
</protein>
<evidence type="ECO:0000313" key="3">
    <source>
        <dbReference type="Proteomes" id="UP001060164"/>
    </source>
</evidence>
<dbReference type="Proteomes" id="UP001060164">
    <property type="component" value="Chromosome"/>
</dbReference>
<evidence type="ECO:0000313" key="2">
    <source>
        <dbReference type="EMBL" id="UWP59510.1"/>
    </source>
</evidence>
<name>A0ABY5VHZ0_9FIRM</name>
<reference evidence="2" key="1">
    <citation type="journal article" date="2022" name="Cell">
        <title>Design, construction, and in vivo augmentation of a complex gut microbiome.</title>
        <authorList>
            <person name="Cheng A.G."/>
            <person name="Ho P.Y."/>
            <person name="Aranda-Diaz A."/>
            <person name="Jain S."/>
            <person name="Yu F.B."/>
            <person name="Meng X."/>
            <person name="Wang M."/>
            <person name="Iakiviak M."/>
            <person name="Nagashima K."/>
            <person name="Zhao A."/>
            <person name="Murugkar P."/>
            <person name="Patil A."/>
            <person name="Atabakhsh K."/>
            <person name="Weakley A."/>
            <person name="Yan J."/>
            <person name="Brumbaugh A.R."/>
            <person name="Higginbottom S."/>
            <person name="Dimas A."/>
            <person name="Shiver A.L."/>
            <person name="Deutschbauer A."/>
            <person name="Neff N."/>
            <person name="Sonnenburg J.L."/>
            <person name="Huang K.C."/>
            <person name="Fischbach M.A."/>
        </authorList>
    </citation>
    <scope>NUCLEOTIDE SEQUENCE</scope>
    <source>
        <strain evidence="2">DSM 19829</strain>
    </source>
</reference>
<sequence length="99" mass="11514">MKIDGNDLMKQEIQASRAGNEDESWRLKQEFLKQVRDNGDHCSCPEACPHHGNCFECVTLHRGHQDHLPYCMWEMVNQKMEAISQLTEGSFCSRCKEEQ</sequence>
<feature type="region of interest" description="Disordered" evidence="1">
    <location>
        <begin position="1"/>
        <end position="21"/>
    </location>
</feature>
<organism evidence="2 3">
    <name type="scientific">Ruminococcus gauvreauii</name>
    <dbReference type="NCBI Taxonomy" id="438033"/>
    <lineage>
        <taxon>Bacteria</taxon>
        <taxon>Bacillati</taxon>
        <taxon>Bacillota</taxon>
        <taxon>Clostridia</taxon>
        <taxon>Eubacteriales</taxon>
        <taxon>Oscillospiraceae</taxon>
        <taxon>Ruminococcus</taxon>
    </lineage>
</organism>
<proteinExistence type="predicted"/>
<keyword evidence="3" id="KW-1185">Reference proteome</keyword>
<accession>A0ABY5VHZ0</accession>
<feature type="compositionally biased region" description="Basic and acidic residues" evidence="1">
    <location>
        <begin position="1"/>
        <end position="10"/>
    </location>
</feature>
<dbReference type="RefSeq" id="WP_028527901.1">
    <property type="nucleotide sequence ID" value="NZ_CABLBR010000005.1"/>
</dbReference>
<evidence type="ECO:0000256" key="1">
    <source>
        <dbReference type="SAM" id="MobiDB-lite"/>
    </source>
</evidence>